<dbReference type="NCBIfam" id="TIGR03696">
    <property type="entry name" value="Rhs_assc_core"/>
    <property type="match status" value="1"/>
</dbReference>
<comment type="caution">
    <text evidence="2">The sequence shown here is derived from an EMBL/GenBank/DDBJ whole genome shotgun (WGS) entry which is preliminary data.</text>
</comment>
<gene>
    <name evidence="2" type="ORF">SOW75_12435</name>
</gene>
<reference evidence="2 3" key="1">
    <citation type="submission" date="2023-11" db="EMBL/GenBank/DDBJ databases">
        <title>Draft genomes analysis of Pseudomonas asiatica isolated from milk, feces and farm soil of cows suffering from clinical mastitis.</title>
        <authorList>
            <person name="Rahman T."/>
            <person name="Das Z.C."/>
            <person name="Hoque M.N."/>
        </authorList>
    </citation>
    <scope>NUCLEOTIDE SEQUENCE [LARGE SCALE GENOMIC DNA]</scope>
    <source>
        <strain evidence="2 3">2F2</strain>
    </source>
</reference>
<proteinExistence type="predicted"/>
<organism evidence="2 3">
    <name type="scientific">Pseudomonas asiatica</name>
    <dbReference type="NCBI Taxonomy" id="2219225"/>
    <lineage>
        <taxon>Bacteria</taxon>
        <taxon>Pseudomonadati</taxon>
        <taxon>Pseudomonadota</taxon>
        <taxon>Gammaproteobacteria</taxon>
        <taxon>Pseudomonadales</taxon>
        <taxon>Pseudomonadaceae</taxon>
        <taxon>Pseudomonas</taxon>
    </lineage>
</organism>
<dbReference type="Proteomes" id="UP001292116">
    <property type="component" value="Unassembled WGS sequence"/>
</dbReference>
<protein>
    <submittedName>
        <fullName evidence="2">RHS repeat-associated core domain-containing protein</fullName>
    </submittedName>
</protein>
<dbReference type="GeneID" id="97165841"/>
<evidence type="ECO:0000313" key="3">
    <source>
        <dbReference type="Proteomes" id="UP001292116"/>
    </source>
</evidence>
<dbReference type="RefSeq" id="WP_322265168.1">
    <property type="nucleotide sequence ID" value="NZ_CP139776.1"/>
</dbReference>
<accession>A0ABU5KYJ7</accession>
<dbReference type="EMBL" id="JAXUBM010000012">
    <property type="protein sequence ID" value="MDZ5738996.1"/>
    <property type="molecule type" value="Genomic_DNA"/>
</dbReference>
<evidence type="ECO:0000313" key="2">
    <source>
        <dbReference type="EMBL" id="MDZ5738996.1"/>
    </source>
</evidence>
<dbReference type="Gene3D" id="2.180.10.10">
    <property type="entry name" value="RHS repeat-associated core"/>
    <property type="match status" value="1"/>
</dbReference>
<evidence type="ECO:0000256" key="1">
    <source>
        <dbReference type="SAM" id="MobiDB-lite"/>
    </source>
</evidence>
<name>A0ABU5KYJ7_9PSED</name>
<keyword evidence="3" id="KW-1185">Reference proteome</keyword>
<sequence length="310" mass="35428">MKTNASSDLLFYQTGKISNTKSKNQWRKIFRTHELLLAENINESSKEIKLLASNENGTVLEELDEQSSNSLTYSAYGHYSNQEDSSFLLRFNAELFNSTLLGYALGNGNRIFSPLRMRFNSPDDYSPFEDGGLNSYAYCFCDPVNFIDPSGNNPIRSFFKGIANTLGLRTKGATKTQTRPSDRRRSLQSAEYRPTENEIGGSTVSLPEYSMLPDEKTKTVEFSRFTPDSETMTRLVNLKNRAKSLEALGNRERLVHGELARRLDGKKIKPKHRGNADYYYGKAKKIREEADFIRDNMETRKNRPPKYSEQ</sequence>
<dbReference type="InterPro" id="IPR022385">
    <property type="entry name" value="Rhs_assc_core"/>
</dbReference>
<feature type="region of interest" description="Disordered" evidence="1">
    <location>
        <begin position="172"/>
        <end position="204"/>
    </location>
</feature>